<feature type="compositionally biased region" description="Basic and acidic residues" evidence="2">
    <location>
        <begin position="660"/>
        <end position="675"/>
    </location>
</feature>
<feature type="region of interest" description="Disordered" evidence="2">
    <location>
        <begin position="611"/>
        <end position="675"/>
    </location>
</feature>
<gene>
    <name evidence="3" type="ORF">Tco_0657263</name>
</gene>
<dbReference type="EMBL" id="BQNB010009363">
    <property type="protein sequence ID" value="GJS62479.1"/>
    <property type="molecule type" value="Genomic_DNA"/>
</dbReference>
<feature type="compositionally biased region" description="Basic and acidic residues" evidence="2">
    <location>
        <begin position="611"/>
        <end position="629"/>
    </location>
</feature>
<keyword evidence="1" id="KW-0175">Coiled coil</keyword>
<evidence type="ECO:0000256" key="1">
    <source>
        <dbReference type="SAM" id="Coils"/>
    </source>
</evidence>
<protein>
    <recommendedName>
        <fullName evidence="5">Synaptobrevin, longin-like domain protein</fullName>
    </recommendedName>
</protein>
<evidence type="ECO:0008006" key="5">
    <source>
        <dbReference type="Google" id="ProtNLM"/>
    </source>
</evidence>
<feature type="coiled-coil region" evidence="1">
    <location>
        <begin position="475"/>
        <end position="547"/>
    </location>
</feature>
<proteinExistence type="predicted"/>
<reference evidence="3" key="1">
    <citation type="journal article" date="2022" name="Int. J. Mol. Sci.">
        <title>Draft Genome of Tanacetum Coccineum: Genomic Comparison of Closely Related Tanacetum-Family Plants.</title>
        <authorList>
            <person name="Yamashiro T."/>
            <person name="Shiraishi A."/>
            <person name="Nakayama K."/>
            <person name="Satake H."/>
        </authorList>
    </citation>
    <scope>NUCLEOTIDE SEQUENCE</scope>
</reference>
<evidence type="ECO:0000313" key="4">
    <source>
        <dbReference type="Proteomes" id="UP001151760"/>
    </source>
</evidence>
<feature type="compositionally biased region" description="Low complexity" evidence="2">
    <location>
        <begin position="258"/>
        <end position="270"/>
    </location>
</feature>
<feature type="region of interest" description="Disordered" evidence="2">
    <location>
        <begin position="253"/>
        <end position="303"/>
    </location>
</feature>
<reference evidence="3" key="2">
    <citation type="submission" date="2022-01" db="EMBL/GenBank/DDBJ databases">
        <authorList>
            <person name="Yamashiro T."/>
            <person name="Shiraishi A."/>
            <person name="Satake H."/>
            <person name="Nakayama K."/>
        </authorList>
    </citation>
    <scope>NUCLEOTIDE SEQUENCE</scope>
</reference>
<evidence type="ECO:0000256" key="2">
    <source>
        <dbReference type="SAM" id="MobiDB-lite"/>
    </source>
</evidence>
<accession>A0ABQ4XB29</accession>
<feature type="compositionally biased region" description="Basic residues" evidence="2">
    <location>
        <begin position="649"/>
        <end position="659"/>
    </location>
</feature>
<sequence length="675" mass="77624">MAQLEFCDKHNMVAYLVKSASSEGFDEIIDFLTSSHIYYALTENPIIFVSLIEQFWETAVLSTTEEGLQAISATIDGHEKLITEDSLRRHLKLDDAEGISSLSNEEIFEHLAHMGYVTNSESLTFFKGHFSPQWKFFIHTILHCLSSKKTAWDQFSSNIATTLICLATSRKFNFSKFIFEAMVKNLDSPHKFLLYPRFIQLLLNKQQRLLLPHTRTYPTPILTSKLFSNMRRASKGYSGVVTPLFENMLVQAQDEEQQQSPSRITSSPSLSPQPTPPSPSPEPIQPTHEARETASMPHDSPLHAIHSHESAEGSVQQHDWMVLVTKLNDRIDGLEKDLLQTKKNYSTPLTKLVLRVKKLEYKLKSGKTRRKSKIVLSDDEEIAEDSSKQGRKIFQIDEDPTVSLVQDEEETPTKIIKEHGSGKKCEMEISTANIQVSIASPPKVSTAKTHVYTRRSAKDKGKAIMEEPATLKKVKKRTQVQLSIDEELARKLEEEEERIRFNAEQEARALQEEEEEERIRFNAEQEARALQEEEERLNLEAARELQRQLDQRRENRHVSIAQARRNIITYLKNQGGYKESYFKRMSYNDIRPIFERVWDHVNTFIPIGSEVEKDSSKPSERETLKIVEEDKVEEEDVNPEPGLIEKKAVGIKRKTFARRRASDKQGQDSSKRQKK</sequence>
<organism evidence="3 4">
    <name type="scientific">Tanacetum coccineum</name>
    <dbReference type="NCBI Taxonomy" id="301880"/>
    <lineage>
        <taxon>Eukaryota</taxon>
        <taxon>Viridiplantae</taxon>
        <taxon>Streptophyta</taxon>
        <taxon>Embryophyta</taxon>
        <taxon>Tracheophyta</taxon>
        <taxon>Spermatophyta</taxon>
        <taxon>Magnoliopsida</taxon>
        <taxon>eudicotyledons</taxon>
        <taxon>Gunneridae</taxon>
        <taxon>Pentapetalae</taxon>
        <taxon>asterids</taxon>
        <taxon>campanulids</taxon>
        <taxon>Asterales</taxon>
        <taxon>Asteraceae</taxon>
        <taxon>Asteroideae</taxon>
        <taxon>Anthemideae</taxon>
        <taxon>Anthemidinae</taxon>
        <taxon>Tanacetum</taxon>
    </lineage>
</organism>
<comment type="caution">
    <text evidence="3">The sequence shown here is derived from an EMBL/GenBank/DDBJ whole genome shotgun (WGS) entry which is preliminary data.</text>
</comment>
<evidence type="ECO:0000313" key="3">
    <source>
        <dbReference type="EMBL" id="GJS62479.1"/>
    </source>
</evidence>
<feature type="compositionally biased region" description="Pro residues" evidence="2">
    <location>
        <begin position="271"/>
        <end position="284"/>
    </location>
</feature>
<dbReference type="Proteomes" id="UP001151760">
    <property type="component" value="Unassembled WGS sequence"/>
</dbReference>
<keyword evidence="4" id="KW-1185">Reference proteome</keyword>
<name>A0ABQ4XB29_9ASTR</name>